<feature type="domain" description="Tail knob protein gp9 C-terminal" evidence="2">
    <location>
        <begin position="151"/>
        <end position="595"/>
    </location>
</feature>
<dbReference type="Proteomes" id="UP000222854">
    <property type="component" value="Segment"/>
</dbReference>
<protein>
    <submittedName>
        <fullName evidence="3">Tail protein</fullName>
    </submittedName>
</protein>
<evidence type="ECO:0000313" key="4">
    <source>
        <dbReference type="Proteomes" id="UP000222854"/>
    </source>
</evidence>
<gene>
    <name evidence="3" type="ORF">Goe1_c00190</name>
</gene>
<evidence type="ECO:0000259" key="2">
    <source>
        <dbReference type="Pfam" id="PF20934"/>
    </source>
</evidence>
<dbReference type="InterPro" id="IPR048710">
    <property type="entry name" value="Gp9_C"/>
</dbReference>
<evidence type="ECO:0000259" key="1">
    <source>
        <dbReference type="Pfam" id="PF16838"/>
    </source>
</evidence>
<evidence type="ECO:0000313" key="3">
    <source>
        <dbReference type="EMBL" id="AMR58245.1"/>
    </source>
</evidence>
<name>A0A142IG90_9CAUD</name>
<dbReference type="Pfam" id="PF20934">
    <property type="entry name" value="phi29_gp9_C"/>
    <property type="match status" value="1"/>
</dbReference>
<accession>A0A142IG90</accession>
<dbReference type="EMBL" id="KU831549">
    <property type="protein sequence ID" value="AMR58245.1"/>
    <property type="molecule type" value="Genomic_DNA"/>
</dbReference>
<dbReference type="Pfam" id="PF16838">
    <property type="entry name" value="Caud_tail_N"/>
    <property type="match status" value="1"/>
</dbReference>
<organism evidence="3 4">
    <name type="scientific">Bacillus phage vB_BsuP-Goe1</name>
    <dbReference type="NCBI Taxonomy" id="1807511"/>
    <lineage>
        <taxon>Viruses</taxon>
        <taxon>Duplodnaviria</taxon>
        <taxon>Heunggongvirae</taxon>
        <taxon>Uroviricota</taxon>
        <taxon>Caudoviricetes</taxon>
        <taxon>Salasmaviridae</taxon>
        <taxon>Picovirinae</taxon>
        <taxon>Beecentumtrevirus</taxon>
        <taxon>Beecentumtrevirus Goe1</taxon>
    </lineage>
</organism>
<proteinExistence type="predicted"/>
<keyword evidence="4" id="KW-1185">Reference proteome</keyword>
<sequence>MAYVPLSGSDVRIFSNVPFSNDYKNTRWFTSADAQYSYFNAKPRVHVINECNFVGLKEGAPHIKVNKRIDDLYNACYMIFRNTQYSNKWFYCFVTRLEYVNSGVTNLYFEIDVIQTWMFDFKFQPSYIVREHQTMWDANNEPLTNTIDEGLNYGTEYDIVAVEQYKPYGDLMFMVCISKSKMHATAGETFKAGEIDANINGAPQPLSYYVHPFYADGSSPKVTIGSNEVQVAKPTDFLKNMFTQEHAVKNIVSLYVTDYIGLNIHYDESAKTMSLKDSMFEHAQISDDKHPNVNTIYLKEIKEYEEKTIDTGYKFASFANNEQSKLLMYPYCVTTITDFKGNQVDIKNEYVNGSNLKIQVRGSLGVSNKVTYSVKDYNADSTLSGSQKLTASLEHSLINNNPNDVAILNDYLSAYLQGNKNSLENQKDSILFNGVMGMLGNGIGAAASAATGSAVGVASSATGMVSSAGNAVLQIQGMQAKQADIANTPPQLVKMGGNTAYDYGNGYRGVYVIKKQIKEEYRNILSDFFKKYGYKTNLVKMPNLRTRKSYNYVQTKDCNITGNLNNEDLQKIRTIFDSGITLWHADPVGDYTLNNEVI</sequence>
<feature type="domain" description="Tail knob protein gp9 N-terminal" evidence="1">
    <location>
        <begin position="8"/>
        <end position="121"/>
    </location>
</feature>
<dbReference type="InterPro" id="IPR031772">
    <property type="entry name" value="Gp9_N"/>
</dbReference>
<reference evidence="3 4" key="1">
    <citation type="submission" date="2016-02" db="EMBL/GenBank/DDBJ databases">
        <title>Genome sequence of Bacillus subtilis phage vB_BsuP_Goe1.</title>
        <authorList>
            <person name="Hertel R."/>
            <person name="Willms I.M."/>
            <person name="Daniel R."/>
        </authorList>
    </citation>
    <scope>NUCLEOTIDE SEQUENCE [LARGE SCALE GENOMIC DNA]</scope>
</reference>